<evidence type="ECO:0000313" key="6">
    <source>
        <dbReference type="EMBL" id="OAV99161.1"/>
    </source>
</evidence>
<evidence type="ECO:0000256" key="3">
    <source>
        <dbReference type="ARBA" id="ARBA00022777"/>
    </source>
</evidence>
<dbReference type="EnsemblFungi" id="PTTG_06156-t43_1">
    <property type="protein sequence ID" value="PTTG_06156-t43_1-p1"/>
    <property type="gene ID" value="PTTG_06156"/>
</dbReference>
<dbReference type="InterPro" id="IPR005522">
    <property type="entry name" value="IPK"/>
</dbReference>
<accession>A0A180H2X3</accession>
<name>A0A180H2X3_PUCT1</name>
<dbReference type="Proteomes" id="UP000005240">
    <property type="component" value="Unassembled WGS sequence"/>
</dbReference>
<dbReference type="EMBL" id="ADAS02000004">
    <property type="protein sequence ID" value="OAV99161.1"/>
    <property type="molecule type" value="Genomic_DNA"/>
</dbReference>
<dbReference type="Gene3D" id="3.30.470.160">
    <property type="entry name" value="Inositol polyphosphate kinase"/>
    <property type="match status" value="1"/>
</dbReference>
<evidence type="ECO:0000256" key="1">
    <source>
        <dbReference type="ARBA" id="ARBA00007374"/>
    </source>
</evidence>
<keyword evidence="3 4" id="KW-0418">Kinase</keyword>
<dbReference type="Pfam" id="PF03770">
    <property type="entry name" value="IPK"/>
    <property type="match status" value="1"/>
</dbReference>
<proteinExistence type="inferred from homology"/>
<evidence type="ECO:0000256" key="2">
    <source>
        <dbReference type="ARBA" id="ARBA00022679"/>
    </source>
</evidence>
<dbReference type="GO" id="GO:0008440">
    <property type="term" value="F:inositol-1,4,5-trisphosphate 3-kinase activity"/>
    <property type="evidence" value="ECO:0007669"/>
    <property type="project" value="TreeGrafter"/>
</dbReference>
<evidence type="ECO:0000313" key="7">
    <source>
        <dbReference type="EnsemblFungi" id="PTTG_06156-t43_1-p1"/>
    </source>
</evidence>
<dbReference type="GO" id="GO:0000824">
    <property type="term" value="F:inositol-1,4,5,6-tetrakisphosphate 3-kinase activity"/>
    <property type="evidence" value="ECO:0007669"/>
    <property type="project" value="TreeGrafter"/>
</dbReference>
<protein>
    <recommendedName>
        <fullName evidence="4">Kinase</fullName>
        <ecNumber evidence="4">2.7.-.-</ecNumber>
    </recommendedName>
</protein>
<reference evidence="6" key="2">
    <citation type="submission" date="2016-05" db="EMBL/GenBank/DDBJ databases">
        <title>Comparative analysis highlights variable genome content of wheat rusts and divergence of the mating loci.</title>
        <authorList>
            <person name="Cuomo C.A."/>
            <person name="Bakkeren G."/>
            <person name="Szabo L."/>
            <person name="Khalil H."/>
            <person name="Joly D."/>
            <person name="Goldberg J."/>
            <person name="Young S."/>
            <person name="Zeng Q."/>
            <person name="Fellers J."/>
        </authorList>
    </citation>
    <scope>NUCLEOTIDE SEQUENCE [LARGE SCALE GENOMIC DNA]</scope>
    <source>
        <strain evidence="6">1-1 BBBD Race 1</strain>
    </source>
</reference>
<evidence type="ECO:0000256" key="5">
    <source>
        <dbReference type="SAM" id="MobiDB-lite"/>
    </source>
</evidence>
<dbReference type="GO" id="GO:0005737">
    <property type="term" value="C:cytoplasm"/>
    <property type="evidence" value="ECO:0007669"/>
    <property type="project" value="TreeGrafter"/>
</dbReference>
<reference evidence="7" key="4">
    <citation type="submission" date="2025-05" db="UniProtKB">
        <authorList>
            <consortium name="EnsemblFungi"/>
        </authorList>
    </citation>
    <scope>IDENTIFICATION</scope>
    <source>
        <strain evidence="7">isolate 1-1 / race 1 (BBBD)</strain>
    </source>
</reference>
<dbReference type="STRING" id="630390.A0A180H2X3"/>
<dbReference type="OrthoDB" id="338650at2759"/>
<feature type="region of interest" description="Disordered" evidence="5">
    <location>
        <begin position="47"/>
        <end position="79"/>
    </location>
</feature>
<dbReference type="GO" id="GO:0032958">
    <property type="term" value="P:inositol phosphate biosynthetic process"/>
    <property type="evidence" value="ECO:0007669"/>
    <property type="project" value="InterPro"/>
</dbReference>
<keyword evidence="8" id="KW-1185">Reference proteome</keyword>
<dbReference type="InterPro" id="IPR038286">
    <property type="entry name" value="IPK_sf"/>
</dbReference>
<reference evidence="6" key="1">
    <citation type="submission" date="2009-11" db="EMBL/GenBank/DDBJ databases">
        <authorList>
            <consortium name="The Broad Institute Genome Sequencing Platform"/>
            <person name="Ward D."/>
            <person name="Feldgarden M."/>
            <person name="Earl A."/>
            <person name="Young S.K."/>
            <person name="Zeng Q."/>
            <person name="Koehrsen M."/>
            <person name="Alvarado L."/>
            <person name="Berlin A."/>
            <person name="Bochicchio J."/>
            <person name="Borenstein D."/>
            <person name="Chapman S.B."/>
            <person name="Chen Z."/>
            <person name="Engels R."/>
            <person name="Freedman E."/>
            <person name="Gellesch M."/>
            <person name="Goldberg J."/>
            <person name="Griggs A."/>
            <person name="Gujja S."/>
            <person name="Heilman E."/>
            <person name="Heiman D."/>
            <person name="Hepburn T."/>
            <person name="Howarth C."/>
            <person name="Jen D."/>
            <person name="Larson L."/>
            <person name="Lewis B."/>
            <person name="Mehta T."/>
            <person name="Park D."/>
            <person name="Pearson M."/>
            <person name="Roberts A."/>
            <person name="Saif S."/>
            <person name="Shea T."/>
            <person name="Shenoy N."/>
            <person name="Sisk P."/>
            <person name="Stolte C."/>
            <person name="Sykes S."/>
            <person name="Thomson T."/>
            <person name="Walk T."/>
            <person name="White J."/>
            <person name="Yandava C."/>
            <person name="Izard J."/>
            <person name="Baranova O.V."/>
            <person name="Blanton J.M."/>
            <person name="Tanner A.C."/>
            <person name="Dewhirst F.E."/>
            <person name="Haas B."/>
            <person name="Nusbaum C."/>
            <person name="Birren B."/>
        </authorList>
    </citation>
    <scope>NUCLEOTIDE SEQUENCE [LARGE SCALE GENOMIC DNA]</scope>
    <source>
        <strain evidence="6">1-1 BBBD Race 1</strain>
    </source>
</reference>
<evidence type="ECO:0000313" key="8">
    <source>
        <dbReference type="Proteomes" id="UP000005240"/>
    </source>
</evidence>
<dbReference type="GO" id="GO:0005634">
    <property type="term" value="C:nucleus"/>
    <property type="evidence" value="ECO:0007669"/>
    <property type="project" value="TreeGrafter"/>
</dbReference>
<comment type="similarity">
    <text evidence="1 4">Belongs to the inositol phosphokinase (IPK) family.</text>
</comment>
<keyword evidence="2 4" id="KW-0808">Transferase</keyword>
<sequence length="398" mass="44605">MSHLWAAQRSFPPSYLPQGNGAHYSKFDGLTHSHFANPASLIPQGIDVQPCRSSSSLDDEPAGLQPEGADIGHHGGSQDDLPVGGKPVNSFLQAGGHQNAVKLYQNDPTKIIKDTYMREVLFYQKLAHKLDNTLAIPWGGWKPYYYGWEELSGTKNNGELARIILENLTPGTSSTEYDPHSNYFWHPNVLDIKLGKQLASETADPVKKARKEAMSRKTTSGTFGMRLTGAAIWDNQNLGYIKKDKKYGQDARVDGSDLEEIFNTQFPIHHRRRKNVVRSTLTYSSGGLSPRMMQMVLNSLIPQVEKLLKHVSEFKWSSPATSVLIIYEGDARRLKKVIQSTNQILPKISDVRLIDFAYATEATKVDEGLVFGLKNTLGHLEKLRRNIEELHLPKNSLR</sequence>
<dbReference type="PANTHER" id="PTHR12400:SF108">
    <property type="entry name" value="KINASE"/>
    <property type="match status" value="1"/>
</dbReference>
<dbReference type="VEuPathDB" id="FungiDB:PTTG_06156"/>
<organism evidence="6">
    <name type="scientific">Puccinia triticina (isolate 1-1 / race 1 (BBBD))</name>
    <name type="common">Brown leaf rust fungus</name>
    <dbReference type="NCBI Taxonomy" id="630390"/>
    <lineage>
        <taxon>Eukaryota</taxon>
        <taxon>Fungi</taxon>
        <taxon>Dikarya</taxon>
        <taxon>Basidiomycota</taxon>
        <taxon>Pucciniomycotina</taxon>
        <taxon>Pucciniomycetes</taxon>
        <taxon>Pucciniales</taxon>
        <taxon>Pucciniaceae</taxon>
        <taxon>Puccinia</taxon>
    </lineage>
</organism>
<dbReference type="AlphaFoldDB" id="A0A180H2X3"/>
<dbReference type="SUPFAM" id="SSF56104">
    <property type="entry name" value="SAICAR synthase-like"/>
    <property type="match status" value="1"/>
</dbReference>
<dbReference type="PANTHER" id="PTHR12400">
    <property type="entry name" value="INOSITOL POLYPHOSPHATE KINASE"/>
    <property type="match status" value="1"/>
</dbReference>
<evidence type="ECO:0000256" key="4">
    <source>
        <dbReference type="RuleBase" id="RU363090"/>
    </source>
</evidence>
<reference evidence="7 8" key="3">
    <citation type="journal article" date="2017" name="G3 (Bethesda)">
        <title>Comparative analysis highlights variable genome content of wheat rusts and divergence of the mating loci.</title>
        <authorList>
            <person name="Cuomo C.A."/>
            <person name="Bakkeren G."/>
            <person name="Khalil H.B."/>
            <person name="Panwar V."/>
            <person name="Joly D."/>
            <person name="Linning R."/>
            <person name="Sakthikumar S."/>
            <person name="Song X."/>
            <person name="Adiconis X."/>
            <person name="Fan L."/>
            <person name="Goldberg J.M."/>
            <person name="Levin J.Z."/>
            <person name="Young S."/>
            <person name="Zeng Q."/>
            <person name="Anikster Y."/>
            <person name="Bruce M."/>
            <person name="Wang M."/>
            <person name="Yin C."/>
            <person name="McCallum B."/>
            <person name="Szabo L.J."/>
            <person name="Hulbert S."/>
            <person name="Chen X."/>
            <person name="Fellers J.P."/>
        </authorList>
    </citation>
    <scope>NUCLEOTIDE SEQUENCE</scope>
    <source>
        <strain evidence="7">isolate 1-1 / race 1 (BBBD)</strain>
        <strain evidence="8">Isolate 1-1 / race 1 (BBBD)</strain>
    </source>
</reference>
<dbReference type="EC" id="2.7.-.-" evidence="4"/>
<gene>
    <name evidence="6" type="ORF">PTTG_06156</name>
</gene>
<dbReference type="GO" id="GO:0046854">
    <property type="term" value="P:phosphatidylinositol phosphate biosynthetic process"/>
    <property type="evidence" value="ECO:0007669"/>
    <property type="project" value="TreeGrafter"/>
</dbReference>